<dbReference type="AlphaFoldDB" id="A0A8T1X6L3"/>
<comment type="caution">
    <text evidence="1">The sequence shown here is derived from an EMBL/GenBank/DDBJ whole genome shotgun (WGS) entry which is preliminary data.</text>
</comment>
<dbReference type="EMBL" id="JAGDFL010000040">
    <property type="protein sequence ID" value="KAG7399988.1"/>
    <property type="molecule type" value="Genomic_DNA"/>
</dbReference>
<proteinExistence type="predicted"/>
<reference evidence="1" key="1">
    <citation type="submission" date="2021-02" db="EMBL/GenBank/DDBJ databases">
        <authorList>
            <person name="Palmer J.M."/>
        </authorList>
    </citation>
    <scope>NUCLEOTIDE SEQUENCE</scope>
    <source>
        <strain evidence="1">SCRP23</strain>
    </source>
</reference>
<evidence type="ECO:0000313" key="1">
    <source>
        <dbReference type="EMBL" id="KAG7399988.1"/>
    </source>
</evidence>
<protein>
    <submittedName>
        <fullName evidence="1">Uncharacterized protein</fullName>
    </submittedName>
</protein>
<accession>A0A8T1X6L3</accession>
<organism evidence="1 2">
    <name type="scientific">Phytophthora boehmeriae</name>
    <dbReference type="NCBI Taxonomy" id="109152"/>
    <lineage>
        <taxon>Eukaryota</taxon>
        <taxon>Sar</taxon>
        <taxon>Stramenopiles</taxon>
        <taxon>Oomycota</taxon>
        <taxon>Peronosporomycetes</taxon>
        <taxon>Peronosporales</taxon>
        <taxon>Peronosporaceae</taxon>
        <taxon>Phytophthora</taxon>
    </lineage>
</organism>
<keyword evidence="2" id="KW-1185">Reference proteome</keyword>
<gene>
    <name evidence="1" type="ORF">PHYBOEH_007329</name>
</gene>
<sequence>MKMELLDDAVALPPLRRLLSLLPGDDSAAEREASALSLVVNLQQLPPQSVRQALQSLVHMENYSQSLQRYPLVKQAFWEQVLASDLMVGGPTTRRQELRLQSERFPRLVLDFSRKKLTTELLEVLAEFFACLKSQETSIQAPFSGVNAPRAVSTMRFVPLAVKFVRCRLTADTIELLLPLLRPTPRDSTVVEVGGKVQYCVTSLDLSENGMSSAELMALAELLTKCRWMRDRRRCGDQAPILEELVLEKIVGRSLTTESWAAFRAFVCAAFGITPTLVGLQYSSIGNKMPLKRLSLANNSLNRHHLACICSALRASSYV</sequence>
<name>A0A8T1X6L3_9STRA</name>
<dbReference type="OrthoDB" id="120976at2759"/>
<evidence type="ECO:0000313" key="2">
    <source>
        <dbReference type="Proteomes" id="UP000693981"/>
    </source>
</evidence>
<dbReference type="Proteomes" id="UP000693981">
    <property type="component" value="Unassembled WGS sequence"/>
</dbReference>